<dbReference type="Proteomes" id="UP001626549">
    <property type="component" value="Chromosome"/>
</dbReference>
<evidence type="ECO:0000256" key="6">
    <source>
        <dbReference type="ARBA" id="ARBA00022989"/>
    </source>
</evidence>
<organism evidence="12 13">
    <name type="scientific">Congregibacter brevis</name>
    <dbReference type="NCBI Taxonomy" id="3081201"/>
    <lineage>
        <taxon>Bacteria</taxon>
        <taxon>Pseudomonadati</taxon>
        <taxon>Pseudomonadota</taxon>
        <taxon>Gammaproteobacteria</taxon>
        <taxon>Cellvibrionales</taxon>
        <taxon>Halieaceae</taxon>
        <taxon>Congregibacter</taxon>
    </lineage>
</organism>
<dbReference type="RefSeq" id="WP_407329326.1">
    <property type="nucleotide sequence ID" value="NZ_CP136865.1"/>
</dbReference>
<dbReference type="CDD" id="cd01610">
    <property type="entry name" value="PAP2_like"/>
    <property type="match status" value="1"/>
</dbReference>
<dbReference type="Pfam" id="PF01569">
    <property type="entry name" value="PAP2"/>
    <property type="match status" value="1"/>
</dbReference>
<evidence type="ECO:0000256" key="4">
    <source>
        <dbReference type="ARBA" id="ARBA00022692"/>
    </source>
</evidence>
<gene>
    <name evidence="12" type="ORF">R0137_05990</name>
</gene>
<evidence type="ECO:0000256" key="8">
    <source>
        <dbReference type="ARBA" id="ARBA00032707"/>
    </source>
</evidence>
<evidence type="ECO:0000259" key="11">
    <source>
        <dbReference type="SMART" id="SM00014"/>
    </source>
</evidence>
<keyword evidence="7 10" id="KW-0472">Membrane</keyword>
<dbReference type="SUPFAM" id="SSF48317">
    <property type="entry name" value="Acid phosphatase/Vanadium-dependent haloperoxidase"/>
    <property type="match status" value="1"/>
</dbReference>
<dbReference type="InterPro" id="IPR036938">
    <property type="entry name" value="PAP2/HPO_sf"/>
</dbReference>
<sequence>MSVLETIQDYDQRSLLLSQHSRSWAARYRKPISKSADGHLYLLVGGALGLFMESGTQFLTLMLVAFTVERALYWSLKNSLKRRRPAAALPDFQSHIIASDEFSFPSGHTCAAFLFVTLLILHFGLWLLPLYAWSACVAMSRVYLGVHFPTDTVVGAVLGSSIALITAQWLT</sequence>
<dbReference type="SMART" id="SM00014">
    <property type="entry name" value="acidPPc"/>
    <property type="match status" value="1"/>
</dbReference>
<evidence type="ECO:0000256" key="2">
    <source>
        <dbReference type="ARBA" id="ARBA00012374"/>
    </source>
</evidence>
<evidence type="ECO:0000256" key="7">
    <source>
        <dbReference type="ARBA" id="ARBA00023136"/>
    </source>
</evidence>
<evidence type="ECO:0000256" key="3">
    <source>
        <dbReference type="ARBA" id="ARBA00022475"/>
    </source>
</evidence>
<comment type="subcellular location">
    <subcellularLocation>
        <location evidence="1">Cell membrane</location>
        <topology evidence="1">Multi-pass membrane protein</topology>
    </subcellularLocation>
</comment>
<name>A0ABZ0IEZ2_9GAMM</name>
<evidence type="ECO:0000313" key="12">
    <source>
        <dbReference type="EMBL" id="WOJ98124.1"/>
    </source>
</evidence>
<feature type="transmembrane region" description="Helical" evidence="10">
    <location>
        <begin position="111"/>
        <end position="133"/>
    </location>
</feature>
<proteinExistence type="predicted"/>
<dbReference type="InterPro" id="IPR000326">
    <property type="entry name" value="PAP2/HPO"/>
</dbReference>
<evidence type="ECO:0000256" key="5">
    <source>
        <dbReference type="ARBA" id="ARBA00022801"/>
    </source>
</evidence>
<protein>
    <recommendedName>
        <fullName evidence="2">undecaprenyl-diphosphate phosphatase</fullName>
        <ecNumber evidence="2">3.6.1.27</ecNumber>
    </recommendedName>
    <alternativeName>
        <fullName evidence="8">Undecaprenyl pyrophosphate phosphatase</fullName>
    </alternativeName>
</protein>
<comment type="catalytic activity">
    <reaction evidence="9">
        <text>di-trans,octa-cis-undecaprenyl diphosphate + H2O = di-trans,octa-cis-undecaprenyl phosphate + phosphate + H(+)</text>
        <dbReference type="Rhea" id="RHEA:28094"/>
        <dbReference type="ChEBI" id="CHEBI:15377"/>
        <dbReference type="ChEBI" id="CHEBI:15378"/>
        <dbReference type="ChEBI" id="CHEBI:43474"/>
        <dbReference type="ChEBI" id="CHEBI:58405"/>
        <dbReference type="ChEBI" id="CHEBI:60392"/>
        <dbReference type="EC" id="3.6.1.27"/>
    </reaction>
</comment>
<dbReference type="PANTHER" id="PTHR14969:SF62">
    <property type="entry name" value="DECAPRENYLPHOSPHORYL-5-PHOSPHORIBOSE PHOSPHATASE RV3807C-RELATED"/>
    <property type="match status" value="1"/>
</dbReference>
<evidence type="ECO:0000313" key="13">
    <source>
        <dbReference type="Proteomes" id="UP001626549"/>
    </source>
</evidence>
<keyword evidence="3" id="KW-1003">Cell membrane</keyword>
<keyword evidence="4 10" id="KW-0812">Transmembrane</keyword>
<evidence type="ECO:0000256" key="10">
    <source>
        <dbReference type="SAM" id="Phobius"/>
    </source>
</evidence>
<dbReference type="PANTHER" id="PTHR14969">
    <property type="entry name" value="SPHINGOSINE-1-PHOSPHATE PHOSPHOHYDROLASE"/>
    <property type="match status" value="1"/>
</dbReference>
<reference evidence="12 13" key="1">
    <citation type="submission" date="2023-10" db="EMBL/GenBank/DDBJ databases">
        <title>Two novel species belonging to the OM43/NOR5 clade.</title>
        <authorList>
            <person name="Park M."/>
        </authorList>
    </citation>
    <scope>NUCLEOTIDE SEQUENCE [LARGE SCALE GENOMIC DNA]</scope>
    <source>
        <strain evidence="12 13">IMCC45268</strain>
    </source>
</reference>
<evidence type="ECO:0000256" key="1">
    <source>
        <dbReference type="ARBA" id="ARBA00004651"/>
    </source>
</evidence>
<dbReference type="EMBL" id="CP136865">
    <property type="protein sequence ID" value="WOJ98124.1"/>
    <property type="molecule type" value="Genomic_DNA"/>
</dbReference>
<keyword evidence="6 10" id="KW-1133">Transmembrane helix</keyword>
<feature type="domain" description="Phosphatidic acid phosphatase type 2/haloperoxidase" evidence="11">
    <location>
        <begin position="60"/>
        <end position="167"/>
    </location>
</feature>
<keyword evidence="13" id="KW-1185">Reference proteome</keyword>
<accession>A0ABZ0IEZ2</accession>
<keyword evidence="5" id="KW-0378">Hydrolase</keyword>
<feature type="transmembrane region" description="Helical" evidence="10">
    <location>
        <begin position="58"/>
        <end position="76"/>
    </location>
</feature>
<dbReference type="EC" id="3.6.1.27" evidence="2"/>
<feature type="transmembrane region" description="Helical" evidence="10">
    <location>
        <begin position="153"/>
        <end position="170"/>
    </location>
</feature>
<evidence type="ECO:0000256" key="9">
    <source>
        <dbReference type="ARBA" id="ARBA00047594"/>
    </source>
</evidence>
<dbReference type="Gene3D" id="1.20.144.10">
    <property type="entry name" value="Phosphatidic acid phosphatase type 2/haloperoxidase"/>
    <property type="match status" value="1"/>
</dbReference>